<dbReference type="EMBL" id="LN721618">
    <property type="protein sequence ID" value="CEP09385.1"/>
    <property type="molecule type" value="Genomic_DNA"/>
</dbReference>
<evidence type="ECO:0000313" key="3">
    <source>
        <dbReference type="Proteomes" id="UP000054107"/>
    </source>
</evidence>
<sequence length="172" mass="18591">MGLQNSRILDTHYPNHHSVALLVHNEYVDTVLGAFAKADVSPITDFDPLSPSALNDPKYTGSSDTDFLLSEAKRLHQDRLVKVVLRIHDQNRQIAVARDFYYGQHLISQDQFAELYASIKPSSRAQGRTRSAASPDALMTDAAASSLPSNTIISDTSSPAISPADGLSAPSA</sequence>
<dbReference type="STRING" id="35722.A0A0B7N1L3"/>
<reference evidence="2 3" key="1">
    <citation type="submission" date="2014-09" db="EMBL/GenBank/DDBJ databases">
        <authorList>
            <person name="Ellenberger Sabrina"/>
        </authorList>
    </citation>
    <scope>NUCLEOTIDE SEQUENCE [LARGE SCALE GENOMIC DNA]</scope>
    <source>
        <strain evidence="2 3">CBS 412.66</strain>
    </source>
</reference>
<organism evidence="2 3">
    <name type="scientific">Parasitella parasitica</name>
    <dbReference type="NCBI Taxonomy" id="35722"/>
    <lineage>
        <taxon>Eukaryota</taxon>
        <taxon>Fungi</taxon>
        <taxon>Fungi incertae sedis</taxon>
        <taxon>Mucoromycota</taxon>
        <taxon>Mucoromycotina</taxon>
        <taxon>Mucoromycetes</taxon>
        <taxon>Mucorales</taxon>
        <taxon>Mucorineae</taxon>
        <taxon>Mucoraceae</taxon>
        <taxon>Parasitella</taxon>
    </lineage>
</organism>
<name>A0A0B7N1L3_9FUNG</name>
<dbReference type="AlphaFoldDB" id="A0A0B7N1L3"/>
<accession>A0A0B7N1L3</accession>
<dbReference type="OrthoDB" id="2206543at2759"/>
<feature type="compositionally biased region" description="Polar residues" evidence="1">
    <location>
        <begin position="149"/>
        <end position="160"/>
    </location>
</feature>
<gene>
    <name evidence="2" type="primary">PARPA_02879.1 scaffold 5974</name>
</gene>
<keyword evidence="3" id="KW-1185">Reference proteome</keyword>
<evidence type="ECO:0000256" key="1">
    <source>
        <dbReference type="SAM" id="MobiDB-lite"/>
    </source>
</evidence>
<proteinExistence type="predicted"/>
<evidence type="ECO:0000313" key="2">
    <source>
        <dbReference type="EMBL" id="CEP09385.1"/>
    </source>
</evidence>
<feature type="region of interest" description="Disordered" evidence="1">
    <location>
        <begin position="149"/>
        <end position="172"/>
    </location>
</feature>
<dbReference type="Proteomes" id="UP000054107">
    <property type="component" value="Unassembled WGS sequence"/>
</dbReference>
<protein>
    <submittedName>
        <fullName evidence="2">Uncharacterized protein</fullName>
    </submittedName>
</protein>